<gene>
    <name evidence="2" type="ORF">C1645_831055</name>
</gene>
<dbReference type="Pfam" id="PF12937">
    <property type="entry name" value="F-box-like"/>
    <property type="match status" value="1"/>
</dbReference>
<dbReference type="InterPro" id="IPR036047">
    <property type="entry name" value="F-box-like_dom_sf"/>
</dbReference>
<name>A0A397SI44_9GLOM</name>
<sequence>MSCQLPADCFNEIFEYLEEEQFDLYQCLLVNRLWCEVSVRILWRNVVSHPFQMDKEDKEDMLDKSQLYTLISCLPEESKDLLYNNKIISTPNLKTPLFNYVSFCKVLSINNIHYMINNFLSNRQLIDPNNFENIYLLTKEILKMFMSQISSLKELSFKTYDTFNYIYGFYDIVKDINGITFTHFPGAKNCLKDLSELTCIRLHLEEVLSLSFISKFINLQELVISFYEYNSFKDIQYIIFPQLEILKFVNRCPKVEMLIKFLENNGKNLKEFCSHRCDNSLSLSIVKFCPNLRFLYVQFMERETVKMIFDSCQQLESIEVWSDRENLKGKEVLEIVTKHSPKNFHKLRLYESNISELHSEDLESFFIGLNNRVLQKPLSFIIHNVQDDYLFHDDSLEKNDEINRMIEKYKNLGVIKSMNILLVIK</sequence>
<feature type="domain" description="F-box" evidence="1">
    <location>
        <begin position="3"/>
        <end position="47"/>
    </location>
</feature>
<dbReference type="Gene3D" id="3.80.10.10">
    <property type="entry name" value="Ribonuclease Inhibitor"/>
    <property type="match status" value="1"/>
</dbReference>
<dbReference type="SUPFAM" id="SSF81383">
    <property type="entry name" value="F-box domain"/>
    <property type="match status" value="1"/>
</dbReference>
<comment type="caution">
    <text evidence="2">The sequence shown here is derived from an EMBL/GenBank/DDBJ whole genome shotgun (WGS) entry which is preliminary data.</text>
</comment>
<keyword evidence="3" id="KW-1185">Reference proteome</keyword>
<dbReference type="InterPro" id="IPR001810">
    <property type="entry name" value="F-box_dom"/>
</dbReference>
<dbReference type="Proteomes" id="UP000265703">
    <property type="component" value="Unassembled WGS sequence"/>
</dbReference>
<dbReference type="EMBL" id="QKYT01000436">
    <property type="protein sequence ID" value="RIA85262.1"/>
    <property type="molecule type" value="Genomic_DNA"/>
</dbReference>
<evidence type="ECO:0000259" key="1">
    <source>
        <dbReference type="Pfam" id="PF12937"/>
    </source>
</evidence>
<accession>A0A397SI44</accession>
<organism evidence="2 3">
    <name type="scientific">Glomus cerebriforme</name>
    <dbReference type="NCBI Taxonomy" id="658196"/>
    <lineage>
        <taxon>Eukaryota</taxon>
        <taxon>Fungi</taxon>
        <taxon>Fungi incertae sedis</taxon>
        <taxon>Mucoromycota</taxon>
        <taxon>Glomeromycotina</taxon>
        <taxon>Glomeromycetes</taxon>
        <taxon>Glomerales</taxon>
        <taxon>Glomeraceae</taxon>
        <taxon>Glomus</taxon>
    </lineage>
</organism>
<dbReference type="AlphaFoldDB" id="A0A397SI44"/>
<dbReference type="OrthoDB" id="550575at2759"/>
<proteinExistence type="predicted"/>
<dbReference type="InterPro" id="IPR032675">
    <property type="entry name" value="LRR_dom_sf"/>
</dbReference>
<protein>
    <recommendedName>
        <fullName evidence="1">F-box domain-containing protein</fullName>
    </recommendedName>
</protein>
<evidence type="ECO:0000313" key="2">
    <source>
        <dbReference type="EMBL" id="RIA85262.1"/>
    </source>
</evidence>
<reference evidence="2 3" key="1">
    <citation type="submission" date="2018-06" db="EMBL/GenBank/DDBJ databases">
        <title>Comparative genomics reveals the genomic features of Rhizophagus irregularis, R. cerebriforme, R. diaphanum and Gigaspora rosea, and their symbiotic lifestyle signature.</title>
        <authorList>
            <person name="Morin E."/>
            <person name="San Clemente H."/>
            <person name="Chen E.C.H."/>
            <person name="De La Providencia I."/>
            <person name="Hainaut M."/>
            <person name="Kuo A."/>
            <person name="Kohler A."/>
            <person name="Murat C."/>
            <person name="Tang N."/>
            <person name="Roy S."/>
            <person name="Loubradou J."/>
            <person name="Henrissat B."/>
            <person name="Grigoriev I.V."/>
            <person name="Corradi N."/>
            <person name="Roux C."/>
            <person name="Martin F.M."/>
        </authorList>
    </citation>
    <scope>NUCLEOTIDE SEQUENCE [LARGE SCALE GENOMIC DNA]</scope>
    <source>
        <strain evidence="2 3">DAOM 227022</strain>
    </source>
</reference>
<dbReference type="SUPFAM" id="SSF52047">
    <property type="entry name" value="RNI-like"/>
    <property type="match status" value="1"/>
</dbReference>
<evidence type="ECO:0000313" key="3">
    <source>
        <dbReference type="Proteomes" id="UP000265703"/>
    </source>
</evidence>